<dbReference type="Proteomes" id="UP000245207">
    <property type="component" value="Unassembled WGS sequence"/>
</dbReference>
<dbReference type="Gene3D" id="3.20.20.70">
    <property type="entry name" value="Aldolase class I"/>
    <property type="match status" value="1"/>
</dbReference>
<comment type="caution">
    <text evidence="3">The sequence shown here is derived from an EMBL/GenBank/DDBJ whole genome shotgun (WGS) entry which is preliminary data.</text>
</comment>
<dbReference type="EMBL" id="PKPP01002494">
    <property type="protein sequence ID" value="PWA74904.1"/>
    <property type="molecule type" value="Genomic_DNA"/>
</dbReference>
<reference evidence="3 4" key="1">
    <citation type="journal article" date="2018" name="Mol. Plant">
        <title>The genome of Artemisia annua provides insight into the evolution of Asteraceae family and artemisinin biosynthesis.</title>
        <authorList>
            <person name="Shen Q."/>
            <person name="Zhang L."/>
            <person name="Liao Z."/>
            <person name="Wang S."/>
            <person name="Yan T."/>
            <person name="Shi P."/>
            <person name="Liu M."/>
            <person name="Fu X."/>
            <person name="Pan Q."/>
            <person name="Wang Y."/>
            <person name="Lv Z."/>
            <person name="Lu X."/>
            <person name="Zhang F."/>
            <person name="Jiang W."/>
            <person name="Ma Y."/>
            <person name="Chen M."/>
            <person name="Hao X."/>
            <person name="Li L."/>
            <person name="Tang Y."/>
            <person name="Lv G."/>
            <person name="Zhou Y."/>
            <person name="Sun X."/>
            <person name="Brodelius P.E."/>
            <person name="Rose J.K.C."/>
            <person name="Tang K."/>
        </authorList>
    </citation>
    <scope>NUCLEOTIDE SEQUENCE [LARGE SCALE GENOMIC DNA]</scope>
    <source>
        <strain evidence="4">cv. Huhao1</strain>
        <tissue evidence="3">Leaf</tissue>
    </source>
</reference>
<dbReference type="Pfam" id="PF01070">
    <property type="entry name" value="FMN_dh"/>
    <property type="match status" value="1"/>
</dbReference>
<dbReference type="AlphaFoldDB" id="A0A2U1NN26"/>
<dbReference type="PANTHER" id="PTHR10578:SF67">
    <property type="entry name" value="PEROXISOMAL (S)-2-HYDROXYACID OXIDASE GLO3"/>
    <property type="match status" value="1"/>
</dbReference>
<evidence type="ECO:0000259" key="2">
    <source>
        <dbReference type="Pfam" id="PF01070"/>
    </source>
</evidence>
<keyword evidence="4" id="KW-1185">Reference proteome</keyword>
<evidence type="ECO:0000256" key="1">
    <source>
        <dbReference type="ARBA" id="ARBA00001917"/>
    </source>
</evidence>
<evidence type="ECO:0000313" key="4">
    <source>
        <dbReference type="Proteomes" id="UP000245207"/>
    </source>
</evidence>
<sequence>MSGKNVRLRPPGKLCRMTLPQPKSFEDLVSAKVENNEGSNIEAFHSNIFIFPFLRKDIAWFMSITSMPTILKVHLLVRMVSWEMGVEVITVLNCGSYQLDYVLATIDVLEEVIVLCSN</sequence>
<organism evidence="3 4">
    <name type="scientific">Artemisia annua</name>
    <name type="common">Sweet wormwood</name>
    <dbReference type="NCBI Taxonomy" id="35608"/>
    <lineage>
        <taxon>Eukaryota</taxon>
        <taxon>Viridiplantae</taxon>
        <taxon>Streptophyta</taxon>
        <taxon>Embryophyta</taxon>
        <taxon>Tracheophyta</taxon>
        <taxon>Spermatophyta</taxon>
        <taxon>Magnoliopsida</taxon>
        <taxon>eudicotyledons</taxon>
        <taxon>Gunneridae</taxon>
        <taxon>Pentapetalae</taxon>
        <taxon>asterids</taxon>
        <taxon>campanulids</taxon>
        <taxon>Asterales</taxon>
        <taxon>Asteraceae</taxon>
        <taxon>Asteroideae</taxon>
        <taxon>Anthemideae</taxon>
        <taxon>Artemisiinae</taxon>
        <taxon>Artemisia</taxon>
    </lineage>
</organism>
<dbReference type="InterPro" id="IPR013785">
    <property type="entry name" value="Aldolase_TIM"/>
</dbReference>
<proteinExistence type="predicted"/>
<dbReference type="InterPro" id="IPR000262">
    <property type="entry name" value="FMN-dep_DH"/>
</dbReference>
<comment type="cofactor">
    <cofactor evidence="1">
        <name>FMN</name>
        <dbReference type="ChEBI" id="CHEBI:58210"/>
    </cofactor>
</comment>
<feature type="domain" description="FMN-dependent dehydrogenase" evidence="2">
    <location>
        <begin position="21"/>
        <end position="112"/>
    </location>
</feature>
<dbReference type="STRING" id="35608.A0A2U1NN26"/>
<evidence type="ECO:0000313" key="3">
    <source>
        <dbReference type="EMBL" id="PWA74904.1"/>
    </source>
</evidence>
<dbReference type="PANTHER" id="PTHR10578">
    <property type="entry name" value="S -2-HYDROXY-ACID OXIDASE-RELATED"/>
    <property type="match status" value="1"/>
</dbReference>
<name>A0A2U1NN26_ARTAN</name>
<protein>
    <submittedName>
        <fullName evidence="3">Aldolase-type TIM barrel family protein</fullName>
    </submittedName>
</protein>
<dbReference type="GO" id="GO:0016491">
    <property type="term" value="F:oxidoreductase activity"/>
    <property type="evidence" value="ECO:0007669"/>
    <property type="project" value="InterPro"/>
</dbReference>
<gene>
    <name evidence="3" type="ORF">CTI12_AA247390</name>
</gene>
<accession>A0A2U1NN26</accession>